<gene>
    <name evidence="1" type="ORF">A3K86_12535</name>
</gene>
<keyword evidence="2" id="KW-1185">Reference proteome</keyword>
<dbReference type="InterPro" id="IPR021271">
    <property type="entry name" value="DUF2850"/>
</dbReference>
<protein>
    <recommendedName>
        <fullName evidence="3">DUF2850 domain-containing protein</fullName>
    </recommendedName>
</protein>
<dbReference type="Pfam" id="PF11012">
    <property type="entry name" value="DUF2850"/>
    <property type="match status" value="1"/>
</dbReference>
<proteinExistence type="predicted"/>
<dbReference type="Proteomes" id="UP000078503">
    <property type="component" value="Unassembled WGS sequence"/>
</dbReference>
<dbReference type="RefSeq" id="WP_068331461.1">
    <property type="nucleotide sequence ID" value="NZ_LVHF01000026.1"/>
</dbReference>
<evidence type="ECO:0008006" key="3">
    <source>
        <dbReference type="Google" id="ProtNLM"/>
    </source>
</evidence>
<dbReference type="EMBL" id="LVHF01000026">
    <property type="protein sequence ID" value="OAN14033.1"/>
    <property type="molecule type" value="Genomic_DNA"/>
</dbReference>
<organism evidence="1 2">
    <name type="scientific">Photobacterium jeanii</name>
    <dbReference type="NCBI Taxonomy" id="858640"/>
    <lineage>
        <taxon>Bacteria</taxon>
        <taxon>Pseudomonadati</taxon>
        <taxon>Pseudomonadota</taxon>
        <taxon>Gammaproteobacteria</taxon>
        <taxon>Vibrionales</taxon>
        <taxon>Vibrionaceae</taxon>
        <taxon>Photobacterium</taxon>
    </lineage>
</organism>
<evidence type="ECO:0000313" key="2">
    <source>
        <dbReference type="Proteomes" id="UP000078503"/>
    </source>
</evidence>
<evidence type="ECO:0000313" key="1">
    <source>
        <dbReference type="EMBL" id="OAN14033.1"/>
    </source>
</evidence>
<dbReference type="OrthoDB" id="5824286at2"/>
<comment type="caution">
    <text evidence="1">The sequence shown here is derived from an EMBL/GenBank/DDBJ whole genome shotgun (WGS) entry which is preliminary data.</text>
</comment>
<sequence>MSQAPKPSKKSNRKLQATFLLGILMSGLTFAGLVTSDVIPYEWLLPEPPANINGVWVEQAVADYASESFEVRSDGVYVNGRVASTHYEWDGNELSYQYGDEKYVYSYFSGEFMRKSPSHYVSVFSRQVL</sequence>
<reference evidence="1 2" key="1">
    <citation type="submission" date="2016-03" db="EMBL/GenBank/DDBJ databases">
        <title>Photobacterium proteolyticum sp. nov. a protease producing bacterium isolated from ocean sediments of Laizhou Bay.</title>
        <authorList>
            <person name="Li Y."/>
        </authorList>
    </citation>
    <scope>NUCLEOTIDE SEQUENCE [LARGE SCALE GENOMIC DNA]</scope>
    <source>
        <strain evidence="1 2">R-40508</strain>
    </source>
</reference>
<accession>A0A178KBM4</accession>
<name>A0A178KBM4_9GAMM</name>
<dbReference type="AlphaFoldDB" id="A0A178KBM4"/>